<protein>
    <submittedName>
        <fullName evidence="6">Molecular chaperone Hsp33</fullName>
    </submittedName>
</protein>
<dbReference type="AlphaFoldDB" id="A0A1Z5JWD9"/>
<keyword evidence="1" id="KW-0963">Cytoplasm</keyword>
<evidence type="ECO:0000313" key="6">
    <source>
        <dbReference type="EMBL" id="GAX18128.1"/>
    </source>
</evidence>
<proteinExistence type="predicted"/>
<dbReference type="Proteomes" id="UP000198406">
    <property type="component" value="Unassembled WGS sequence"/>
</dbReference>
<evidence type="ECO:0000313" key="7">
    <source>
        <dbReference type="Proteomes" id="UP000198406"/>
    </source>
</evidence>
<dbReference type="Gene3D" id="3.90.1280.10">
    <property type="entry name" value="HSP33 redox switch-like"/>
    <property type="match status" value="1"/>
</dbReference>
<dbReference type="PANTHER" id="PTHR30111:SF1">
    <property type="entry name" value="33 KDA CHAPERONIN"/>
    <property type="match status" value="1"/>
</dbReference>
<dbReference type="SUPFAM" id="SSF64397">
    <property type="entry name" value="Hsp33 domain"/>
    <property type="match status" value="1"/>
</dbReference>
<keyword evidence="4" id="KW-0143">Chaperone</keyword>
<comment type="caution">
    <text evidence="6">The sequence shown here is derived from an EMBL/GenBank/DDBJ whole genome shotgun (WGS) entry which is preliminary data.</text>
</comment>
<gene>
    <name evidence="6" type="ORF">FisN_25Hh110</name>
</gene>
<dbReference type="PANTHER" id="PTHR30111">
    <property type="entry name" value="33 KDA CHAPERONIN"/>
    <property type="match status" value="1"/>
</dbReference>
<accession>A0A1Z5JWD9</accession>
<keyword evidence="3" id="KW-1015">Disulfide bond</keyword>
<sequence>MSPFSQLLNRNWKTFMMYVVLTVSRPQFLQARAAFSHRHVAPLRSRSPRAMGTSSETTDPLEVYRNKNNNRDQIFSAISGDGGIKVTVATIRNVINDASMQHTMTAVPTDALGRAMTCGLLMANGMQEEQTVQITMKGDGPLRGVVAIATGSGTVRGYVGSPMLGEMSLPEAVGKGSVQVVKNHPDWPRPYNGITAIRHGDIDRDVGIYLAESEQRSCALAAAVSVKGILCTSAGGYLIEQLPGVEPDVVKQVEKNLAQLVEMDGTGNLPTGLLLQGQTPVDIAATILDGLDMKPLQQMEPVLVCQCTEDRLMRSLRLLPREEVEDILAKEQQIEARCQFCGKVYRLGKEEIEERLQNATGDPSKS</sequence>
<evidence type="ECO:0000256" key="3">
    <source>
        <dbReference type="ARBA" id="ARBA00023157"/>
    </source>
</evidence>
<evidence type="ECO:0000256" key="2">
    <source>
        <dbReference type="ARBA" id="ARBA00022833"/>
    </source>
</evidence>
<organism evidence="6 7">
    <name type="scientific">Fistulifera solaris</name>
    <name type="common">Oleaginous diatom</name>
    <dbReference type="NCBI Taxonomy" id="1519565"/>
    <lineage>
        <taxon>Eukaryota</taxon>
        <taxon>Sar</taxon>
        <taxon>Stramenopiles</taxon>
        <taxon>Ochrophyta</taxon>
        <taxon>Bacillariophyta</taxon>
        <taxon>Bacillariophyceae</taxon>
        <taxon>Bacillariophycidae</taxon>
        <taxon>Naviculales</taxon>
        <taxon>Naviculaceae</taxon>
        <taxon>Fistulifera</taxon>
    </lineage>
</organism>
<evidence type="ECO:0000256" key="1">
    <source>
        <dbReference type="ARBA" id="ARBA00022490"/>
    </source>
</evidence>
<dbReference type="Gene3D" id="3.55.30.10">
    <property type="entry name" value="Hsp33 domain"/>
    <property type="match status" value="1"/>
</dbReference>
<dbReference type="EMBL" id="BDSP01000124">
    <property type="protein sequence ID" value="GAX18128.1"/>
    <property type="molecule type" value="Genomic_DNA"/>
</dbReference>
<keyword evidence="5" id="KW-0676">Redox-active center</keyword>
<reference evidence="6 7" key="1">
    <citation type="journal article" date="2015" name="Plant Cell">
        <title>Oil accumulation by the oleaginous diatom Fistulifera solaris as revealed by the genome and transcriptome.</title>
        <authorList>
            <person name="Tanaka T."/>
            <person name="Maeda Y."/>
            <person name="Veluchamy A."/>
            <person name="Tanaka M."/>
            <person name="Abida H."/>
            <person name="Marechal E."/>
            <person name="Bowler C."/>
            <person name="Muto M."/>
            <person name="Sunaga Y."/>
            <person name="Tanaka M."/>
            <person name="Yoshino T."/>
            <person name="Taniguchi T."/>
            <person name="Fukuda Y."/>
            <person name="Nemoto M."/>
            <person name="Matsumoto M."/>
            <person name="Wong P.S."/>
            <person name="Aburatani S."/>
            <person name="Fujibuchi W."/>
        </authorList>
    </citation>
    <scope>NUCLEOTIDE SEQUENCE [LARGE SCALE GENOMIC DNA]</scope>
    <source>
        <strain evidence="6 7">JPCC DA0580</strain>
    </source>
</reference>
<dbReference type="Pfam" id="PF01430">
    <property type="entry name" value="HSP33"/>
    <property type="match status" value="1"/>
</dbReference>
<dbReference type="InParanoid" id="A0A1Z5JWD9"/>
<dbReference type="GO" id="GO:0042026">
    <property type="term" value="P:protein refolding"/>
    <property type="evidence" value="ECO:0007669"/>
    <property type="project" value="TreeGrafter"/>
</dbReference>
<dbReference type="SUPFAM" id="SSF118352">
    <property type="entry name" value="HSP33 redox switch-like"/>
    <property type="match status" value="1"/>
</dbReference>
<dbReference type="InterPro" id="IPR016153">
    <property type="entry name" value="Heat_shock_Hsp33_N"/>
</dbReference>
<evidence type="ECO:0000256" key="4">
    <source>
        <dbReference type="ARBA" id="ARBA00023186"/>
    </source>
</evidence>
<dbReference type="InterPro" id="IPR016154">
    <property type="entry name" value="Heat_shock_Hsp33_C"/>
</dbReference>
<dbReference type="GO" id="GO:0044183">
    <property type="term" value="F:protein folding chaperone"/>
    <property type="evidence" value="ECO:0007669"/>
    <property type="project" value="TreeGrafter"/>
</dbReference>
<evidence type="ECO:0000256" key="5">
    <source>
        <dbReference type="ARBA" id="ARBA00023284"/>
    </source>
</evidence>
<dbReference type="GO" id="GO:0005737">
    <property type="term" value="C:cytoplasm"/>
    <property type="evidence" value="ECO:0007669"/>
    <property type="project" value="InterPro"/>
</dbReference>
<keyword evidence="7" id="KW-1185">Reference proteome</keyword>
<dbReference type="OrthoDB" id="10264121at2759"/>
<name>A0A1Z5JWD9_FISSO</name>
<dbReference type="GO" id="GO:0051082">
    <property type="term" value="F:unfolded protein binding"/>
    <property type="evidence" value="ECO:0007669"/>
    <property type="project" value="InterPro"/>
</dbReference>
<dbReference type="InterPro" id="IPR000397">
    <property type="entry name" value="Heat_shock_Hsp33"/>
</dbReference>
<keyword evidence="2" id="KW-0862">Zinc</keyword>